<protein>
    <submittedName>
        <fullName evidence="1">Uncharacterized protein</fullName>
    </submittedName>
</protein>
<proteinExistence type="predicted"/>
<reference evidence="1" key="1">
    <citation type="submission" date="2018-02" db="EMBL/GenBank/DDBJ databases">
        <title>Rhizophora mucronata_Transcriptome.</title>
        <authorList>
            <person name="Meera S.P."/>
            <person name="Sreeshan A."/>
            <person name="Augustine A."/>
        </authorList>
    </citation>
    <scope>NUCLEOTIDE SEQUENCE</scope>
    <source>
        <tissue evidence="1">Leaf</tissue>
    </source>
</reference>
<organism evidence="1">
    <name type="scientific">Rhizophora mucronata</name>
    <name type="common">Asiatic mangrove</name>
    <dbReference type="NCBI Taxonomy" id="61149"/>
    <lineage>
        <taxon>Eukaryota</taxon>
        <taxon>Viridiplantae</taxon>
        <taxon>Streptophyta</taxon>
        <taxon>Embryophyta</taxon>
        <taxon>Tracheophyta</taxon>
        <taxon>Spermatophyta</taxon>
        <taxon>Magnoliopsida</taxon>
        <taxon>eudicotyledons</taxon>
        <taxon>Gunneridae</taxon>
        <taxon>Pentapetalae</taxon>
        <taxon>rosids</taxon>
        <taxon>fabids</taxon>
        <taxon>Malpighiales</taxon>
        <taxon>Rhizophoraceae</taxon>
        <taxon>Rhizophora</taxon>
    </lineage>
</organism>
<dbReference type="EMBL" id="GGEC01034814">
    <property type="protein sequence ID" value="MBX15298.1"/>
    <property type="molecule type" value="Transcribed_RNA"/>
</dbReference>
<accession>A0A2P2LBE4</accession>
<sequence>MILGRSYAFLEANLLDIFNRLNLV</sequence>
<dbReference type="AlphaFoldDB" id="A0A2P2LBE4"/>
<name>A0A2P2LBE4_RHIMU</name>
<evidence type="ECO:0000313" key="1">
    <source>
        <dbReference type="EMBL" id="MBX15298.1"/>
    </source>
</evidence>